<gene>
    <name evidence="2" type="ORF">BI308_23750</name>
</gene>
<dbReference type="EMBL" id="MLAW01000065">
    <property type="protein sequence ID" value="OJJ16253.1"/>
    <property type="molecule type" value="Genomic_DNA"/>
</dbReference>
<dbReference type="SUPFAM" id="SSF56281">
    <property type="entry name" value="Metallo-hydrolase/oxidoreductase"/>
    <property type="match status" value="1"/>
</dbReference>
<dbReference type="PANTHER" id="PTHR11203:SF37">
    <property type="entry name" value="INTEGRATOR COMPLEX SUBUNIT 11"/>
    <property type="match status" value="1"/>
</dbReference>
<dbReference type="InterPro" id="IPR011108">
    <property type="entry name" value="RMMBL"/>
</dbReference>
<dbReference type="PANTHER" id="PTHR11203">
    <property type="entry name" value="CLEAVAGE AND POLYADENYLATION SPECIFICITY FACTOR FAMILY MEMBER"/>
    <property type="match status" value="1"/>
</dbReference>
<sequence>MVTLECIPYGTGQSGDGVCLLVRMGPYRILLDCGLHQIDPLRSIEPPDIVFCSHAHPDHCRGLPSLSLQFPDVPIYGSEVTRQLLSLHGLEAETGQALEWRSPQLLKPHLSAELYPCGHLPGAASLLLTYTAPERRYTLFYTGDYFSSNSRLVERMRIEEVRGLQPDVLIIEASYGTARHPNRRHQENHLASRIYTILKQKKSVLLPVPVLGLGQELLMLLRSHHQFTGQDIDIWVDETIARGCDAYLEILPHLPSNVQNFAQHQSLFWDERVRPQLRRLPSNHDSGQLPRYPSIVVAHRQSNLHQWLEPNPNRWLVLLSEYAEDTPQLTQTLDLIEGVKLETYLFSQHCDGLGTTQLIHNIRPQHIIFFHGSPSYLEDLAGLEELQNRYHLHCPQSNKRVELPIGETFIQPAAPETHYEGELTELETTVQIELPEPITRDRRWQHFSDTGILEARWQGEELVIRGLSQRELLDQGMPKMPANLDCCGNCAHYRGHRCWNPASALFEFRVSPDGLCPVFAHHRVE</sequence>
<name>A0A1L9QKC5_9CYAN</name>
<dbReference type="STRING" id="1925591.BI308_23750"/>
<dbReference type="InterPro" id="IPR036866">
    <property type="entry name" value="RibonucZ/Hydroxyglut_hydro"/>
</dbReference>
<dbReference type="GO" id="GO:0004521">
    <property type="term" value="F:RNA endonuclease activity"/>
    <property type="evidence" value="ECO:0007669"/>
    <property type="project" value="TreeGrafter"/>
</dbReference>
<feature type="domain" description="Metallo-beta-lactamase" evidence="1">
    <location>
        <begin position="16"/>
        <end position="201"/>
    </location>
</feature>
<dbReference type="Pfam" id="PF12706">
    <property type="entry name" value="Lactamase_B_2"/>
    <property type="match status" value="1"/>
</dbReference>
<protein>
    <recommendedName>
        <fullName evidence="1">Metallo-beta-lactamase domain-containing protein</fullName>
    </recommendedName>
</protein>
<dbReference type="Proteomes" id="UP000183940">
    <property type="component" value="Unassembled WGS sequence"/>
</dbReference>
<proteinExistence type="predicted"/>
<accession>A0A1L9QKC5</accession>
<evidence type="ECO:0000313" key="2">
    <source>
        <dbReference type="EMBL" id="OJJ16253.1"/>
    </source>
</evidence>
<keyword evidence="3" id="KW-1185">Reference proteome</keyword>
<evidence type="ECO:0000313" key="3">
    <source>
        <dbReference type="Proteomes" id="UP000183940"/>
    </source>
</evidence>
<reference evidence="2" key="1">
    <citation type="submission" date="2016-10" db="EMBL/GenBank/DDBJ databases">
        <title>CRISPR-Cas defence system in Roseofilum reptotaenium: evidence of a bacteriophage-cyanobacterium arms race in the coral black band disease.</title>
        <authorList>
            <person name="Buerger P."/>
            <person name="Wood-Charlson E.M."/>
            <person name="Weynberg K.D."/>
            <person name="Willis B."/>
            <person name="Van Oppen M.J."/>
        </authorList>
    </citation>
    <scope>NUCLEOTIDE SEQUENCE [LARGE SCALE GENOMIC DNA]</scope>
    <source>
        <strain evidence="2">AO1-A</strain>
    </source>
</reference>
<comment type="caution">
    <text evidence="2">The sequence shown here is derived from an EMBL/GenBank/DDBJ whole genome shotgun (WGS) entry which is preliminary data.</text>
</comment>
<dbReference type="AlphaFoldDB" id="A0A1L9QKC5"/>
<evidence type="ECO:0000259" key="1">
    <source>
        <dbReference type="SMART" id="SM00849"/>
    </source>
</evidence>
<organism evidence="2 3">
    <name type="scientific">Roseofilum reptotaenium AO1-A</name>
    <dbReference type="NCBI Taxonomy" id="1925591"/>
    <lineage>
        <taxon>Bacteria</taxon>
        <taxon>Bacillati</taxon>
        <taxon>Cyanobacteriota</taxon>
        <taxon>Cyanophyceae</taxon>
        <taxon>Desertifilales</taxon>
        <taxon>Desertifilaceae</taxon>
        <taxon>Roseofilum</taxon>
    </lineage>
</organism>
<dbReference type="Gene3D" id="3.60.15.10">
    <property type="entry name" value="Ribonuclease Z/Hydroxyacylglutathione hydrolase-like"/>
    <property type="match status" value="1"/>
</dbReference>
<dbReference type="InterPro" id="IPR001279">
    <property type="entry name" value="Metallo-B-lactamas"/>
</dbReference>
<dbReference type="SMART" id="SM00849">
    <property type="entry name" value="Lactamase_B"/>
    <property type="match status" value="1"/>
</dbReference>
<dbReference type="Pfam" id="PF07521">
    <property type="entry name" value="RMMBL"/>
    <property type="match status" value="1"/>
</dbReference>
<dbReference type="InterPro" id="IPR050698">
    <property type="entry name" value="MBL"/>
</dbReference>